<evidence type="ECO:0000256" key="12">
    <source>
        <dbReference type="ARBA" id="ARBA00023002"/>
    </source>
</evidence>
<keyword evidence="9" id="KW-0521">NADP</keyword>
<evidence type="ECO:0000256" key="20">
    <source>
        <dbReference type="ARBA" id="ARBA00042688"/>
    </source>
</evidence>
<evidence type="ECO:0000313" key="25">
    <source>
        <dbReference type="Proteomes" id="UP001151582"/>
    </source>
</evidence>
<evidence type="ECO:0000256" key="4">
    <source>
        <dbReference type="ARBA" id="ARBA00022516"/>
    </source>
</evidence>
<proteinExistence type="inferred from homology"/>
<feature type="transmembrane region" description="Helical" evidence="23">
    <location>
        <begin position="255"/>
        <end position="272"/>
    </location>
</feature>
<evidence type="ECO:0000256" key="13">
    <source>
        <dbReference type="ARBA" id="ARBA00023011"/>
    </source>
</evidence>
<evidence type="ECO:0000256" key="2">
    <source>
        <dbReference type="ARBA" id="ARBA00004770"/>
    </source>
</evidence>
<evidence type="ECO:0000256" key="7">
    <source>
        <dbReference type="ARBA" id="ARBA00022778"/>
    </source>
</evidence>
<dbReference type="OrthoDB" id="5326588at2759"/>
<dbReference type="AlphaFoldDB" id="A0A9W8ECJ4"/>
<keyword evidence="17" id="KW-0753">Steroid metabolism</keyword>
<evidence type="ECO:0000256" key="9">
    <source>
        <dbReference type="ARBA" id="ARBA00022857"/>
    </source>
</evidence>
<dbReference type="InterPro" id="IPR018083">
    <property type="entry name" value="Sterol_reductase_CS"/>
</dbReference>
<keyword evidence="15 23" id="KW-0472">Membrane</keyword>
<evidence type="ECO:0000313" key="24">
    <source>
        <dbReference type="EMBL" id="KAJ1979388.1"/>
    </source>
</evidence>
<organism evidence="24 25">
    <name type="scientific">Dimargaris verticillata</name>
    <dbReference type="NCBI Taxonomy" id="2761393"/>
    <lineage>
        <taxon>Eukaryota</taxon>
        <taxon>Fungi</taxon>
        <taxon>Fungi incertae sedis</taxon>
        <taxon>Zoopagomycota</taxon>
        <taxon>Kickxellomycotina</taxon>
        <taxon>Dimargaritomycetes</taxon>
        <taxon>Dimargaritales</taxon>
        <taxon>Dimargaritaceae</taxon>
        <taxon>Dimargaris</taxon>
    </lineage>
</organism>
<keyword evidence="5" id="KW-0153">Cholesterol metabolism</keyword>
<dbReference type="GO" id="GO:0005789">
    <property type="term" value="C:endoplasmic reticulum membrane"/>
    <property type="evidence" value="ECO:0007669"/>
    <property type="project" value="UniProtKB-SubCell"/>
</dbReference>
<comment type="similarity">
    <text evidence="3">Belongs to the ERG4/ERG24 family.</text>
</comment>
<keyword evidence="25" id="KW-1185">Reference proteome</keyword>
<dbReference type="Gene3D" id="1.20.120.1630">
    <property type="match status" value="1"/>
</dbReference>
<keyword evidence="13" id="KW-0756">Sterol biosynthesis</keyword>
<keyword evidence="8" id="KW-0256">Endoplasmic reticulum</keyword>
<feature type="transmembrane region" description="Helical" evidence="23">
    <location>
        <begin position="165"/>
        <end position="182"/>
    </location>
</feature>
<evidence type="ECO:0000256" key="14">
    <source>
        <dbReference type="ARBA" id="ARBA00023098"/>
    </source>
</evidence>
<evidence type="ECO:0000256" key="18">
    <source>
        <dbReference type="ARBA" id="ARBA00038851"/>
    </source>
</evidence>
<dbReference type="GO" id="GO:0006695">
    <property type="term" value="P:cholesterol biosynthetic process"/>
    <property type="evidence" value="ECO:0007669"/>
    <property type="project" value="UniProtKB-KW"/>
</dbReference>
<keyword evidence="12" id="KW-0560">Oxidoreductase</keyword>
<comment type="caution">
    <text evidence="24">The sequence shown here is derived from an EMBL/GenBank/DDBJ whole genome shotgun (WGS) entry which is preliminary data.</text>
</comment>
<evidence type="ECO:0000256" key="1">
    <source>
        <dbReference type="ARBA" id="ARBA00004477"/>
    </source>
</evidence>
<evidence type="ECO:0000256" key="16">
    <source>
        <dbReference type="ARBA" id="ARBA00023166"/>
    </source>
</evidence>
<dbReference type="PANTHER" id="PTHR21257:SF38">
    <property type="entry name" value="7-DEHYDROCHOLESTEROL REDUCTASE"/>
    <property type="match status" value="1"/>
</dbReference>
<evidence type="ECO:0000256" key="11">
    <source>
        <dbReference type="ARBA" id="ARBA00022989"/>
    </source>
</evidence>
<feature type="transmembrane region" description="Helical" evidence="23">
    <location>
        <begin position="287"/>
        <end position="305"/>
    </location>
</feature>
<sequence length="460" mass="52202">MAPATATAAATVAASAVKKSAHAKVNLTVPLLASLAALLFVCPALVVGFWTACTHYQCSLTSTYTHLAAAYNNTDLFWPILWQKLPQFSVESSLLYSGWVVFQGLLYAYLPGRDGYGQQTPAGHVLPYKVNGLRAWLLTHVLFIVGSFGLGWFSPSIIHDRWGGLLVAANVYGYALTLFAYGKAHWFPSHPRDLRFTGSVLYDIFMGVELNPRLGNKWDFKLFHNGRPGIIAWTLVNLSFAAAQYQQLGRVTNSMVLLNFFHAIYVVDFFYNEDWYLRTIDIVHDHFGFYLAWGDVAWLPFMYTLQSHYLVRNPVDLSPSGLISLLAIGMAGYYIFRCANNQKDLVRKADGKALIWGRPAQVIRAHYVTSDGKMHSSLLLTSGFWGISRHFNYVGDLMMCFAYCALCSFNHLLPHFYLVYMTILLVNRIDRDSERCSHKYGPYWDQYCQRVPYKLIPFIY</sequence>
<evidence type="ECO:0000256" key="15">
    <source>
        <dbReference type="ARBA" id="ARBA00023136"/>
    </source>
</evidence>
<name>A0A9W8ECJ4_9FUNG</name>
<dbReference type="Pfam" id="PF01222">
    <property type="entry name" value="ERG4_ERG24"/>
    <property type="match status" value="1"/>
</dbReference>
<gene>
    <name evidence="24" type="ORF">H4R34_002840</name>
</gene>
<feature type="transmembrane region" description="Helical" evidence="23">
    <location>
        <begin position="135"/>
        <end position="153"/>
    </location>
</feature>
<dbReference type="InterPro" id="IPR001171">
    <property type="entry name" value="ERG24_DHCR-like"/>
</dbReference>
<comment type="pathway">
    <text evidence="2">Steroid biosynthesis; cholesterol biosynthesis.</text>
</comment>
<dbReference type="GO" id="GO:0047598">
    <property type="term" value="F:7-dehydrocholesterol reductase activity"/>
    <property type="evidence" value="ECO:0007669"/>
    <property type="project" value="UniProtKB-EC"/>
</dbReference>
<keyword evidence="14" id="KW-0443">Lipid metabolism</keyword>
<keyword evidence="6 23" id="KW-0812">Transmembrane</keyword>
<feature type="transmembrane region" description="Helical" evidence="23">
    <location>
        <begin position="33"/>
        <end position="53"/>
    </location>
</feature>
<evidence type="ECO:0000256" key="10">
    <source>
        <dbReference type="ARBA" id="ARBA00022955"/>
    </source>
</evidence>
<dbReference type="PROSITE" id="PS01017">
    <property type="entry name" value="STEROL_REDUCT_1"/>
    <property type="match status" value="1"/>
</dbReference>
<evidence type="ECO:0000256" key="22">
    <source>
        <dbReference type="ARBA" id="ARBA00047826"/>
    </source>
</evidence>
<comment type="catalytic activity">
    <reaction evidence="22">
        <text>7-dehydrodesmosterol + NADPH + H(+) = desmosterol + NADP(+)</text>
        <dbReference type="Rhea" id="RHEA:46740"/>
        <dbReference type="ChEBI" id="CHEBI:15378"/>
        <dbReference type="ChEBI" id="CHEBI:17737"/>
        <dbReference type="ChEBI" id="CHEBI:27910"/>
        <dbReference type="ChEBI" id="CHEBI:57783"/>
        <dbReference type="ChEBI" id="CHEBI:58349"/>
    </reaction>
    <physiologicalReaction direction="left-to-right" evidence="22">
        <dbReference type="Rhea" id="RHEA:46741"/>
    </physiologicalReaction>
</comment>
<keyword evidence="11 23" id="KW-1133">Transmembrane helix</keyword>
<evidence type="ECO:0000256" key="3">
    <source>
        <dbReference type="ARBA" id="ARBA00005402"/>
    </source>
</evidence>
<dbReference type="EMBL" id="JANBQB010000221">
    <property type="protein sequence ID" value="KAJ1979388.1"/>
    <property type="molecule type" value="Genomic_DNA"/>
</dbReference>
<accession>A0A9W8ECJ4</accession>
<evidence type="ECO:0000256" key="5">
    <source>
        <dbReference type="ARBA" id="ARBA00022548"/>
    </source>
</evidence>
<evidence type="ECO:0000256" key="23">
    <source>
        <dbReference type="SAM" id="Phobius"/>
    </source>
</evidence>
<comment type="catalytic activity">
    <reaction evidence="21">
        <text>cholesterol + NADP(+) = 7-dehydrocholesterol + NADPH + H(+)</text>
        <dbReference type="Rhea" id="RHEA:23984"/>
        <dbReference type="ChEBI" id="CHEBI:15378"/>
        <dbReference type="ChEBI" id="CHEBI:16113"/>
        <dbReference type="ChEBI" id="CHEBI:17759"/>
        <dbReference type="ChEBI" id="CHEBI:57783"/>
        <dbReference type="ChEBI" id="CHEBI:58349"/>
        <dbReference type="EC" id="1.3.1.21"/>
    </reaction>
    <physiologicalReaction direction="right-to-left" evidence="21">
        <dbReference type="Rhea" id="RHEA:23986"/>
    </physiologicalReaction>
</comment>
<dbReference type="EC" id="1.3.1.21" evidence="18"/>
<keyword evidence="4" id="KW-0444">Lipid biosynthesis</keyword>
<reference evidence="24" key="1">
    <citation type="submission" date="2022-07" db="EMBL/GenBank/DDBJ databases">
        <title>Phylogenomic reconstructions and comparative analyses of Kickxellomycotina fungi.</title>
        <authorList>
            <person name="Reynolds N.K."/>
            <person name="Stajich J.E."/>
            <person name="Barry K."/>
            <person name="Grigoriev I.V."/>
            <person name="Crous P."/>
            <person name="Smith M.E."/>
        </authorList>
    </citation>
    <scope>NUCLEOTIDE SEQUENCE</scope>
    <source>
        <strain evidence="24">RSA 567</strain>
    </source>
</reference>
<dbReference type="FunFam" id="1.20.120.1630:FF:000004">
    <property type="entry name" value="7-dehydrocholesterol reductase"/>
    <property type="match status" value="1"/>
</dbReference>
<keyword evidence="16" id="KW-1207">Sterol metabolism</keyword>
<dbReference type="Proteomes" id="UP001151582">
    <property type="component" value="Unassembled WGS sequence"/>
</dbReference>
<feature type="transmembrane region" description="Helical" evidence="23">
    <location>
        <begin position="317"/>
        <end position="336"/>
    </location>
</feature>
<evidence type="ECO:0000256" key="19">
    <source>
        <dbReference type="ARBA" id="ARBA00039984"/>
    </source>
</evidence>
<evidence type="ECO:0000256" key="17">
    <source>
        <dbReference type="ARBA" id="ARBA00023221"/>
    </source>
</evidence>
<evidence type="ECO:0000256" key="8">
    <source>
        <dbReference type="ARBA" id="ARBA00022824"/>
    </source>
</evidence>
<evidence type="ECO:0000256" key="6">
    <source>
        <dbReference type="ARBA" id="ARBA00022692"/>
    </source>
</evidence>
<protein>
    <recommendedName>
        <fullName evidence="19">7-dehydrocholesterol reductase</fullName>
        <ecNumber evidence="18">1.3.1.21</ecNumber>
    </recommendedName>
    <alternativeName>
        <fullName evidence="20">Sterol Delta(7)-reductase</fullName>
    </alternativeName>
</protein>
<evidence type="ECO:0000256" key="21">
    <source>
        <dbReference type="ARBA" id="ARBA00047795"/>
    </source>
</evidence>
<keyword evidence="10" id="KW-0752">Steroid biosynthesis</keyword>
<dbReference type="GO" id="GO:0016132">
    <property type="term" value="P:brassinosteroid biosynthetic process"/>
    <property type="evidence" value="ECO:0007669"/>
    <property type="project" value="TreeGrafter"/>
</dbReference>
<comment type="subcellular location">
    <subcellularLocation>
        <location evidence="1">Endoplasmic reticulum membrane</location>
        <topology evidence="1">Multi-pass membrane protein</topology>
    </subcellularLocation>
</comment>
<keyword evidence="7" id="KW-0152">Cholesterol biosynthesis</keyword>
<dbReference type="PANTHER" id="PTHR21257">
    <property type="entry name" value="DELTA(14)-STEROL REDUCTASE"/>
    <property type="match status" value="1"/>
</dbReference>